<dbReference type="Proteomes" id="UP000736384">
    <property type="component" value="Unassembled WGS sequence"/>
</dbReference>
<accession>A0AA43ZAH0</accession>
<evidence type="ECO:0000256" key="5">
    <source>
        <dbReference type="ARBA" id="ARBA00023136"/>
    </source>
</evidence>
<dbReference type="CDD" id="cd06581">
    <property type="entry name" value="TM_PBP1_LivM_like"/>
    <property type="match status" value="1"/>
</dbReference>
<feature type="transmembrane region" description="Helical" evidence="6">
    <location>
        <begin position="130"/>
        <end position="148"/>
    </location>
</feature>
<sequence>MLYQEAGQFSTRYADDRHLFRLRQDRLGLALLLAFAFVVVPYLGNDYWFSAILIPFLVLSLAGLGLNLLTGYAGQLSLGSAAFMAVGAFAAYNFELRVAGLPLLASFLLGGVVAALVALLFGLPSLRIKGFYLIVSTLAAQFFVQWALTKFSWFSNDNPSGVITAPKLQILGADFGSPAGRYLLTLGVVAALFWLGCNLVRSELGRHWMAVRDMDTAAAVIGIPLLKTKLLAFALSGFFLGVAGALWAFTYLGTVEPHGFDLNRSFQVLFIVIIGGLGSILGNFLGAAFIVLFPLLLSNLAGLLPAGLIDAGQLENLQKIVFGALIIAFLIREPEGLARLWRRLRERARLWPLRY</sequence>
<dbReference type="InterPro" id="IPR001851">
    <property type="entry name" value="ABC_transp_permease"/>
</dbReference>
<evidence type="ECO:0000313" key="7">
    <source>
        <dbReference type="EMBL" id="NHN79680.1"/>
    </source>
</evidence>
<comment type="caution">
    <text evidence="7">The sequence shown here is derived from an EMBL/GenBank/DDBJ whole genome shotgun (WGS) entry which is preliminary data.</text>
</comment>
<feature type="transmembrane region" description="Helical" evidence="6">
    <location>
        <begin position="289"/>
        <end position="308"/>
    </location>
</feature>
<dbReference type="InterPro" id="IPR043428">
    <property type="entry name" value="LivM-like"/>
</dbReference>
<dbReference type="GO" id="GO:0005886">
    <property type="term" value="C:plasma membrane"/>
    <property type="evidence" value="ECO:0007669"/>
    <property type="project" value="UniProtKB-SubCell"/>
</dbReference>
<dbReference type="PANTHER" id="PTHR30482">
    <property type="entry name" value="HIGH-AFFINITY BRANCHED-CHAIN AMINO ACID TRANSPORT SYSTEM PERMEASE"/>
    <property type="match status" value="1"/>
</dbReference>
<feature type="transmembrane region" description="Helical" evidence="6">
    <location>
        <begin position="49"/>
        <end position="69"/>
    </location>
</feature>
<evidence type="ECO:0000256" key="2">
    <source>
        <dbReference type="ARBA" id="ARBA00022475"/>
    </source>
</evidence>
<protein>
    <submittedName>
        <fullName evidence="7">Branched-chain amino acid ABC transporter permease</fullName>
    </submittedName>
</protein>
<dbReference type="PANTHER" id="PTHR30482:SF5">
    <property type="entry name" value="ABC TRANSPORTER PERMEASE PROTEIN"/>
    <property type="match status" value="1"/>
</dbReference>
<organism evidence="7 8">
    <name type="scientific">Azotobacter chroococcum</name>
    <dbReference type="NCBI Taxonomy" id="353"/>
    <lineage>
        <taxon>Bacteria</taxon>
        <taxon>Pseudomonadati</taxon>
        <taxon>Pseudomonadota</taxon>
        <taxon>Gammaproteobacteria</taxon>
        <taxon>Pseudomonadales</taxon>
        <taxon>Pseudomonadaceae</taxon>
        <taxon>Azotobacter</taxon>
    </lineage>
</organism>
<comment type="subcellular location">
    <subcellularLocation>
        <location evidence="1">Cell inner membrane</location>
        <topology evidence="1">Multi-pass membrane protein</topology>
    </subcellularLocation>
</comment>
<feature type="transmembrane region" description="Helical" evidence="6">
    <location>
        <begin position="320"/>
        <end position="341"/>
    </location>
</feature>
<gene>
    <name evidence="7" type="ORF">HA520_20795</name>
</gene>
<keyword evidence="3 6" id="KW-0812">Transmembrane</keyword>
<feature type="transmembrane region" description="Helical" evidence="6">
    <location>
        <begin position="100"/>
        <end position="123"/>
    </location>
</feature>
<evidence type="ECO:0000256" key="1">
    <source>
        <dbReference type="ARBA" id="ARBA00004429"/>
    </source>
</evidence>
<dbReference type="RefSeq" id="WP_165894077.1">
    <property type="nucleotide sequence ID" value="NZ_JAAPAP010000025.1"/>
</dbReference>
<keyword evidence="4 6" id="KW-1133">Transmembrane helix</keyword>
<feature type="transmembrane region" description="Helical" evidence="6">
    <location>
        <begin position="27"/>
        <end position="43"/>
    </location>
</feature>
<dbReference type="EMBL" id="JAAPAP010000025">
    <property type="protein sequence ID" value="NHN79680.1"/>
    <property type="molecule type" value="Genomic_DNA"/>
</dbReference>
<dbReference type="GO" id="GO:0015658">
    <property type="term" value="F:branched-chain amino acid transmembrane transporter activity"/>
    <property type="evidence" value="ECO:0007669"/>
    <property type="project" value="InterPro"/>
</dbReference>
<evidence type="ECO:0000256" key="6">
    <source>
        <dbReference type="SAM" id="Phobius"/>
    </source>
</evidence>
<dbReference type="Pfam" id="PF02653">
    <property type="entry name" value="BPD_transp_2"/>
    <property type="match status" value="1"/>
</dbReference>
<name>A0AA43ZAH0_9GAMM</name>
<dbReference type="AlphaFoldDB" id="A0AA43ZAH0"/>
<evidence type="ECO:0000256" key="4">
    <source>
        <dbReference type="ARBA" id="ARBA00022989"/>
    </source>
</evidence>
<evidence type="ECO:0000313" key="8">
    <source>
        <dbReference type="Proteomes" id="UP000736384"/>
    </source>
</evidence>
<feature type="transmembrane region" description="Helical" evidence="6">
    <location>
        <begin position="264"/>
        <end position="282"/>
    </location>
</feature>
<evidence type="ECO:0000256" key="3">
    <source>
        <dbReference type="ARBA" id="ARBA00022692"/>
    </source>
</evidence>
<feature type="transmembrane region" description="Helical" evidence="6">
    <location>
        <begin position="182"/>
        <end position="200"/>
    </location>
</feature>
<proteinExistence type="predicted"/>
<feature type="transmembrane region" description="Helical" evidence="6">
    <location>
        <begin position="76"/>
        <end position="94"/>
    </location>
</feature>
<keyword evidence="5 6" id="KW-0472">Membrane</keyword>
<reference evidence="7" key="1">
    <citation type="submission" date="2020-03" db="EMBL/GenBank/DDBJ databases">
        <title>Genome assembly of Azotobacter chroococcum W5.</title>
        <authorList>
            <person name="Kannepalli A."/>
        </authorList>
    </citation>
    <scope>NUCLEOTIDE SEQUENCE</scope>
    <source>
        <strain evidence="7">W5</strain>
    </source>
</reference>
<keyword evidence="2" id="KW-1003">Cell membrane</keyword>
<feature type="transmembrane region" description="Helical" evidence="6">
    <location>
        <begin position="230"/>
        <end position="252"/>
    </location>
</feature>